<keyword evidence="1" id="KW-0472">Membrane</keyword>
<keyword evidence="1" id="KW-1133">Transmembrane helix</keyword>
<organism evidence="2 3">
    <name type="scientific">Heterorhabditis bacteriophora</name>
    <name type="common">Entomopathogenic nematode worm</name>
    <dbReference type="NCBI Taxonomy" id="37862"/>
    <lineage>
        <taxon>Eukaryota</taxon>
        <taxon>Metazoa</taxon>
        <taxon>Ecdysozoa</taxon>
        <taxon>Nematoda</taxon>
        <taxon>Chromadorea</taxon>
        <taxon>Rhabditida</taxon>
        <taxon>Rhabditina</taxon>
        <taxon>Rhabditomorpha</taxon>
        <taxon>Strongyloidea</taxon>
        <taxon>Heterorhabditidae</taxon>
        <taxon>Heterorhabditis</taxon>
    </lineage>
</organism>
<feature type="transmembrane region" description="Helical" evidence="1">
    <location>
        <begin position="75"/>
        <end position="95"/>
    </location>
</feature>
<evidence type="ECO:0000313" key="3">
    <source>
        <dbReference type="WBParaSite" id="Hba_00081"/>
    </source>
</evidence>
<keyword evidence="1" id="KW-0812">Transmembrane</keyword>
<dbReference type="WBParaSite" id="Hba_00081">
    <property type="protein sequence ID" value="Hba_00081"/>
    <property type="gene ID" value="Hba_00081"/>
</dbReference>
<accession>A0A1I7W643</accession>
<reference evidence="3" key="1">
    <citation type="submission" date="2016-11" db="UniProtKB">
        <authorList>
            <consortium name="WormBaseParasite"/>
        </authorList>
    </citation>
    <scope>IDENTIFICATION</scope>
</reference>
<sequence length="191" mass="21983">MSEPYYHNFTEILLALPDLYYIPRSSATTRFYAWMGILTVSVTGAVATLVVLTLKNLLENSTYMSKVRRNLHLKLLLFLTFQINNSFSIIFKRSFVQMLIKYLFLKNKNEKIHHIVLYFQIVGPLFLLAIPGSSVVKGGECRSENLLSEVRTKLNNFSVIARFLLKSLPKMARINIRLQQSFCSINILVTN</sequence>
<dbReference type="Proteomes" id="UP000095283">
    <property type="component" value="Unplaced"/>
</dbReference>
<evidence type="ECO:0000313" key="2">
    <source>
        <dbReference type="Proteomes" id="UP000095283"/>
    </source>
</evidence>
<protein>
    <submittedName>
        <fullName evidence="3">G_PROTEIN_RECEP_F1_2 domain-containing protein</fullName>
    </submittedName>
</protein>
<feature type="transmembrane region" description="Helical" evidence="1">
    <location>
        <begin position="115"/>
        <end position="136"/>
    </location>
</feature>
<evidence type="ECO:0000256" key="1">
    <source>
        <dbReference type="SAM" id="Phobius"/>
    </source>
</evidence>
<feature type="transmembrane region" description="Helical" evidence="1">
    <location>
        <begin position="31"/>
        <end position="54"/>
    </location>
</feature>
<proteinExistence type="predicted"/>
<name>A0A1I7W643_HETBA</name>
<dbReference type="AlphaFoldDB" id="A0A1I7W643"/>
<keyword evidence="2" id="KW-1185">Reference proteome</keyword>